<dbReference type="SMART" id="SM00304">
    <property type="entry name" value="HAMP"/>
    <property type="match status" value="2"/>
</dbReference>
<dbReference type="Gene3D" id="3.30.450.20">
    <property type="entry name" value="PAS domain"/>
    <property type="match status" value="1"/>
</dbReference>
<dbReference type="Gene3D" id="6.10.340.10">
    <property type="match status" value="1"/>
</dbReference>
<dbReference type="InterPro" id="IPR003660">
    <property type="entry name" value="HAMP_dom"/>
</dbReference>
<keyword evidence="3" id="KW-0808">Transferase</keyword>
<dbReference type="InterPro" id="IPR004090">
    <property type="entry name" value="Chemotax_Me-accpt_rcpt"/>
</dbReference>
<dbReference type="GO" id="GO:0004888">
    <property type="term" value="F:transmembrane signaling receptor activity"/>
    <property type="evidence" value="ECO:0007669"/>
    <property type="project" value="InterPro"/>
</dbReference>
<dbReference type="RefSeq" id="WP_225529775.1">
    <property type="nucleotide sequence ID" value="NZ_LT598928.1"/>
</dbReference>
<dbReference type="AlphaFoldDB" id="A0A212J4X7"/>
<keyword evidence="2" id="KW-0597">Phosphoprotein</keyword>
<evidence type="ECO:0000259" key="12">
    <source>
        <dbReference type="PROSITE" id="PS50111"/>
    </source>
</evidence>
<evidence type="ECO:0000256" key="1">
    <source>
        <dbReference type="ARBA" id="ARBA00004370"/>
    </source>
</evidence>
<keyword evidence="11" id="KW-1133">Transmembrane helix</keyword>
<feature type="transmembrane region" description="Helical" evidence="11">
    <location>
        <begin position="319"/>
        <end position="345"/>
    </location>
</feature>
<dbReference type="GO" id="GO:0000160">
    <property type="term" value="P:phosphorelay signal transduction system"/>
    <property type="evidence" value="ECO:0007669"/>
    <property type="project" value="UniProtKB-KW"/>
</dbReference>
<keyword evidence="8 10" id="KW-0807">Transducer</keyword>
<feature type="domain" description="HAMP" evidence="13">
    <location>
        <begin position="342"/>
        <end position="396"/>
    </location>
</feature>
<dbReference type="Gene3D" id="1.10.287.950">
    <property type="entry name" value="Methyl-accepting chemotaxis protein"/>
    <property type="match status" value="1"/>
</dbReference>
<comment type="similarity">
    <text evidence="9">Belongs to the methyl-accepting chemotaxis (MCP) protein family.</text>
</comment>
<evidence type="ECO:0000256" key="2">
    <source>
        <dbReference type="ARBA" id="ARBA00022553"/>
    </source>
</evidence>
<dbReference type="PANTHER" id="PTHR32089:SF112">
    <property type="entry name" value="LYSOZYME-LIKE PROTEIN-RELATED"/>
    <property type="match status" value="1"/>
</dbReference>
<dbReference type="Pfam" id="PF00015">
    <property type="entry name" value="MCPsignal"/>
    <property type="match status" value="1"/>
</dbReference>
<dbReference type="PROSITE" id="PS50111">
    <property type="entry name" value="CHEMOTAXIS_TRANSDUC_2"/>
    <property type="match status" value="1"/>
</dbReference>
<protein>
    <submittedName>
        <fullName evidence="14">Methyl-accepting chemotaxis sensory transducer with Pas/Pac sensor</fullName>
    </submittedName>
</protein>
<dbReference type="PRINTS" id="PR00260">
    <property type="entry name" value="CHEMTRNSDUCR"/>
</dbReference>
<dbReference type="Pfam" id="PF00672">
    <property type="entry name" value="HAMP"/>
    <property type="match status" value="1"/>
</dbReference>
<dbReference type="SUPFAM" id="SSF103190">
    <property type="entry name" value="Sensory domain-like"/>
    <property type="match status" value="1"/>
</dbReference>
<evidence type="ECO:0000256" key="6">
    <source>
        <dbReference type="ARBA" id="ARBA00022840"/>
    </source>
</evidence>
<keyword evidence="11" id="KW-0812">Transmembrane</keyword>
<evidence type="ECO:0000256" key="5">
    <source>
        <dbReference type="ARBA" id="ARBA00022777"/>
    </source>
</evidence>
<proteinExistence type="inferred from homology"/>
<keyword evidence="11" id="KW-0472">Membrane</keyword>
<dbReference type="InterPro" id="IPR029151">
    <property type="entry name" value="Sensor-like_sf"/>
</dbReference>
<dbReference type="SMART" id="SM00283">
    <property type="entry name" value="MA"/>
    <property type="match status" value="1"/>
</dbReference>
<evidence type="ECO:0000256" key="11">
    <source>
        <dbReference type="SAM" id="Phobius"/>
    </source>
</evidence>
<accession>A0A212J4X7</accession>
<evidence type="ECO:0000256" key="4">
    <source>
        <dbReference type="ARBA" id="ARBA00022741"/>
    </source>
</evidence>
<dbReference type="FunFam" id="1.10.287.950:FF:000001">
    <property type="entry name" value="Methyl-accepting chemotaxis sensory transducer"/>
    <property type="match status" value="1"/>
</dbReference>
<evidence type="ECO:0000256" key="10">
    <source>
        <dbReference type="PROSITE-ProRule" id="PRU00284"/>
    </source>
</evidence>
<dbReference type="GO" id="GO:0006935">
    <property type="term" value="P:chemotaxis"/>
    <property type="evidence" value="ECO:0007669"/>
    <property type="project" value="InterPro"/>
</dbReference>
<dbReference type="GO" id="GO:0005524">
    <property type="term" value="F:ATP binding"/>
    <property type="evidence" value="ECO:0007669"/>
    <property type="project" value="UniProtKB-KW"/>
</dbReference>
<evidence type="ECO:0000313" key="14">
    <source>
        <dbReference type="EMBL" id="SBV94493.1"/>
    </source>
</evidence>
<keyword evidence="6" id="KW-0067">ATP-binding</keyword>
<evidence type="ECO:0000256" key="3">
    <source>
        <dbReference type="ARBA" id="ARBA00022679"/>
    </source>
</evidence>
<reference evidence="14" key="1">
    <citation type="submission" date="2016-04" db="EMBL/GenBank/DDBJ databases">
        <authorList>
            <person name="Evans L.H."/>
            <person name="Alamgir A."/>
            <person name="Owens N."/>
            <person name="Weber N.D."/>
            <person name="Virtaneva K."/>
            <person name="Barbian K."/>
            <person name="Babar A."/>
            <person name="Rosenke K."/>
        </authorList>
    </citation>
    <scope>NUCLEOTIDE SEQUENCE</scope>
    <source>
        <strain evidence="14">92-2</strain>
    </source>
</reference>
<dbReference type="CDD" id="cd11386">
    <property type="entry name" value="MCP_signal"/>
    <property type="match status" value="1"/>
</dbReference>
<dbReference type="EMBL" id="FLUP01000001">
    <property type="protein sequence ID" value="SBV94493.1"/>
    <property type="molecule type" value="Genomic_DNA"/>
</dbReference>
<dbReference type="GO" id="GO:0016020">
    <property type="term" value="C:membrane"/>
    <property type="evidence" value="ECO:0007669"/>
    <property type="project" value="UniProtKB-SubCell"/>
</dbReference>
<dbReference type="Pfam" id="PF08448">
    <property type="entry name" value="PAS_4"/>
    <property type="match status" value="1"/>
</dbReference>
<comment type="subcellular location">
    <subcellularLocation>
        <location evidence="1">Membrane</location>
    </subcellularLocation>
</comment>
<evidence type="ECO:0000259" key="13">
    <source>
        <dbReference type="PROSITE" id="PS50885"/>
    </source>
</evidence>
<sequence>MQLRAKVCIPIAGITLAIGICCYFVIQKQFERLNETNIQTLVEARSSQMKQAIELCSEQAMRMAALVSRLPEVEAAYRTAMEGDINDENSATAQRGREMLRASLAPMLDGFKAVIGEKPQIHYHFPPARSFARLWRDKQTKRGDKWVDISDDLSTFRPTVLEVNKNGKALCGVEIGSGGFEIRGLAPVTSLSGSQLGSVEVLVSFTNVLSGLSAGEGESSLLYMNAEHLKVATGLQNKEKHPIVADSYILVSGTKDGKVEGLLDKSFLDATRKGSTTRIVGSTLLSGMPITDFKDKQIGVLVFSTDLSEQQGIMSRAGIILAAAFLTLLVVPLVMTFFVLSITVLRPVQSIRQTIQEIAEDRAVLAHRLKYSSEDEIGALASWFNRLLDKIESMLTEVQGYRNLLDSVPDPIFGVDDDYRIIIANKATETLLEKDITKLRGQFCHDNFNTEVCQSDDCPIAQSKCSGKSVVARILDIGTAENPHYIQPFSDVLRDNQGNKIGYVEIARDVTTLVLKEREIEATMKHMQEVNTSISAAADSLTEAVGLMNDRFQQVSDGADAQNGRAQETATAMEEMTSTVREVAQNASSAADQTEDARQKARHGAEIVDEAVSAIAEVNSHTGALLKEMESLETHTEGIGRIMGVISDIADQTNLLALNAAIEAARAGDAGRGFAVVADEVRKLAEKTMQATKEVTEAITTIQSVAKGNMQEMRDTADTVSRATEMANQSGAALSQIVEIVASASNSVQSIATAAEQQSATSEEINRAITDVKHVAETTNALTRELHGTVAELSRLAAQLKALSQG</sequence>
<dbReference type="InterPro" id="IPR004089">
    <property type="entry name" value="MCPsignal_dom"/>
</dbReference>
<keyword evidence="4" id="KW-0547">Nucleotide-binding</keyword>
<dbReference type="InterPro" id="IPR035965">
    <property type="entry name" value="PAS-like_dom_sf"/>
</dbReference>
<name>A0A212J4X7_9BACT</name>
<gene>
    <name evidence="14" type="ORF">KM92DES2_10536</name>
</gene>
<feature type="domain" description="Methyl-accepting transducer" evidence="12">
    <location>
        <begin position="537"/>
        <end position="773"/>
    </location>
</feature>
<dbReference type="SUPFAM" id="SSF58104">
    <property type="entry name" value="Methyl-accepting chemotaxis protein (MCP) signaling domain"/>
    <property type="match status" value="1"/>
</dbReference>
<dbReference type="PANTHER" id="PTHR32089">
    <property type="entry name" value="METHYL-ACCEPTING CHEMOTAXIS PROTEIN MCPB"/>
    <property type="match status" value="1"/>
</dbReference>
<dbReference type="GO" id="GO:0016301">
    <property type="term" value="F:kinase activity"/>
    <property type="evidence" value="ECO:0007669"/>
    <property type="project" value="UniProtKB-KW"/>
</dbReference>
<dbReference type="PROSITE" id="PS50885">
    <property type="entry name" value="HAMP"/>
    <property type="match status" value="1"/>
</dbReference>
<dbReference type="CDD" id="cd06225">
    <property type="entry name" value="HAMP"/>
    <property type="match status" value="1"/>
</dbReference>
<dbReference type="InterPro" id="IPR013656">
    <property type="entry name" value="PAS_4"/>
</dbReference>
<organism evidence="14">
    <name type="scientific">uncultured Desulfovibrio sp</name>
    <dbReference type="NCBI Taxonomy" id="167968"/>
    <lineage>
        <taxon>Bacteria</taxon>
        <taxon>Pseudomonadati</taxon>
        <taxon>Thermodesulfobacteriota</taxon>
        <taxon>Desulfovibrionia</taxon>
        <taxon>Desulfovibrionales</taxon>
        <taxon>Desulfovibrionaceae</taxon>
        <taxon>Desulfovibrio</taxon>
        <taxon>environmental samples</taxon>
    </lineage>
</organism>
<dbReference type="Pfam" id="PF14827">
    <property type="entry name" value="dCache_3"/>
    <property type="match status" value="1"/>
</dbReference>
<evidence type="ECO:0000256" key="9">
    <source>
        <dbReference type="ARBA" id="ARBA00029447"/>
    </source>
</evidence>
<feature type="transmembrane region" description="Helical" evidence="11">
    <location>
        <begin position="7"/>
        <end position="26"/>
    </location>
</feature>
<evidence type="ECO:0000256" key="8">
    <source>
        <dbReference type="ARBA" id="ARBA00023224"/>
    </source>
</evidence>
<dbReference type="InterPro" id="IPR029150">
    <property type="entry name" value="dCache_3"/>
</dbReference>
<keyword evidence="7" id="KW-0902">Two-component regulatory system</keyword>
<evidence type="ECO:0000256" key="7">
    <source>
        <dbReference type="ARBA" id="ARBA00023012"/>
    </source>
</evidence>
<dbReference type="SUPFAM" id="SSF55785">
    <property type="entry name" value="PYP-like sensor domain (PAS domain)"/>
    <property type="match status" value="1"/>
</dbReference>
<keyword evidence="5" id="KW-0418">Kinase</keyword>